<evidence type="ECO:0000313" key="3">
    <source>
        <dbReference type="EMBL" id="KAJ8961175.1"/>
    </source>
</evidence>
<organism evidence="3 4">
    <name type="scientific">Aromia moschata</name>
    <dbReference type="NCBI Taxonomy" id="1265417"/>
    <lineage>
        <taxon>Eukaryota</taxon>
        <taxon>Metazoa</taxon>
        <taxon>Ecdysozoa</taxon>
        <taxon>Arthropoda</taxon>
        <taxon>Hexapoda</taxon>
        <taxon>Insecta</taxon>
        <taxon>Pterygota</taxon>
        <taxon>Neoptera</taxon>
        <taxon>Endopterygota</taxon>
        <taxon>Coleoptera</taxon>
        <taxon>Polyphaga</taxon>
        <taxon>Cucujiformia</taxon>
        <taxon>Chrysomeloidea</taxon>
        <taxon>Cerambycidae</taxon>
        <taxon>Cerambycinae</taxon>
        <taxon>Callichromatini</taxon>
        <taxon>Aromia</taxon>
    </lineage>
</organism>
<sequence>MVKNKSFRVIHENIALAEDLGFERRKILKYGYILHNYPTYPKTVLNDFPNLAGVDMRIAMRQYPKLMMTSPKNILKIYGILKQFDIADEVIRKQMNVFHMSPETVQLRLEGIQSSSDLRVLLKHPRILSLVVHHNRAKSRLSFLQQLQLKCASLIILGTGVNEDFDDYVREGKDINKDKDVVTFFKKHF</sequence>
<dbReference type="InterPro" id="IPR003690">
    <property type="entry name" value="MTERF"/>
</dbReference>
<dbReference type="GO" id="GO:0006393">
    <property type="term" value="P:termination of mitochondrial transcription"/>
    <property type="evidence" value="ECO:0007669"/>
    <property type="project" value="TreeGrafter"/>
</dbReference>
<gene>
    <name evidence="3" type="ORF">NQ318_008856</name>
</gene>
<dbReference type="GO" id="GO:0003676">
    <property type="term" value="F:nucleic acid binding"/>
    <property type="evidence" value="ECO:0007669"/>
    <property type="project" value="InterPro"/>
</dbReference>
<reference evidence="3" key="1">
    <citation type="journal article" date="2023" name="Insect Mol. Biol.">
        <title>Genome sequencing provides insights into the evolution of gene families encoding plant cell wall-degrading enzymes in longhorned beetles.</title>
        <authorList>
            <person name="Shin N.R."/>
            <person name="Okamura Y."/>
            <person name="Kirsch R."/>
            <person name="Pauchet Y."/>
        </authorList>
    </citation>
    <scope>NUCLEOTIDE SEQUENCE</scope>
    <source>
        <strain evidence="3">AMC_N1</strain>
    </source>
</reference>
<evidence type="ECO:0000313" key="4">
    <source>
        <dbReference type="Proteomes" id="UP001162162"/>
    </source>
</evidence>
<dbReference type="PANTHER" id="PTHR15437:SF7">
    <property type="entry name" value="TRANSCRIPTION TERMINATION FACTOR 5, MITOCHONDRIAL"/>
    <property type="match status" value="1"/>
</dbReference>
<accession>A0AAV8ZDC9</accession>
<dbReference type="Proteomes" id="UP001162162">
    <property type="component" value="Unassembled WGS sequence"/>
</dbReference>
<dbReference type="InterPro" id="IPR038538">
    <property type="entry name" value="MTERF_sf"/>
</dbReference>
<comment type="similarity">
    <text evidence="1">Belongs to the mTERF family.</text>
</comment>
<keyword evidence="2" id="KW-0809">Transit peptide</keyword>
<dbReference type="EMBL" id="JAPWTK010000006">
    <property type="protein sequence ID" value="KAJ8961175.1"/>
    <property type="molecule type" value="Genomic_DNA"/>
</dbReference>
<dbReference type="PANTHER" id="PTHR15437">
    <property type="entry name" value="TRANSCRIPTION TERMINATION FACTOR, MITOCHONDRIAL"/>
    <property type="match status" value="1"/>
</dbReference>
<dbReference type="GO" id="GO:0005759">
    <property type="term" value="C:mitochondrial matrix"/>
    <property type="evidence" value="ECO:0007669"/>
    <property type="project" value="TreeGrafter"/>
</dbReference>
<protein>
    <submittedName>
        <fullName evidence="3">Uncharacterized protein</fullName>
    </submittedName>
</protein>
<name>A0AAV8ZDC9_9CUCU</name>
<dbReference type="Gene3D" id="1.25.70.10">
    <property type="entry name" value="Transcription termination factor 3, mitochondrial"/>
    <property type="match status" value="1"/>
</dbReference>
<comment type="caution">
    <text evidence="3">The sequence shown here is derived from an EMBL/GenBank/DDBJ whole genome shotgun (WGS) entry which is preliminary data.</text>
</comment>
<evidence type="ECO:0000256" key="1">
    <source>
        <dbReference type="ARBA" id="ARBA00007692"/>
    </source>
</evidence>
<dbReference type="AlphaFoldDB" id="A0AAV8ZDC9"/>
<keyword evidence="4" id="KW-1185">Reference proteome</keyword>
<proteinExistence type="inferred from homology"/>
<evidence type="ECO:0000256" key="2">
    <source>
        <dbReference type="ARBA" id="ARBA00022946"/>
    </source>
</evidence>